<organism evidence="1 2">
    <name type="scientific">Lupinus luteus</name>
    <name type="common">European yellow lupine</name>
    <dbReference type="NCBI Taxonomy" id="3873"/>
    <lineage>
        <taxon>Eukaryota</taxon>
        <taxon>Viridiplantae</taxon>
        <taxon>Streptophyta</taxon>
        <taxon>Embryophyta</taxon>
        <taxon>Tracheophyta</taxon>
        <taxon>Spermatophyta</taxon>
        <taxon>Magnoliopsida</taxon>
        <taxon>eudicotyledons</taxon>
        <taxon>Gunneridae</taxon>
        <taxon>Pentapetalae</taxon>
        <taxon>rosids</taxon>
        <taxon>fabids</taxon>
        <taxon>Fabales</taxon>
        <taxon>Fabaceae</taxon>
        <taxon>Papilionoideae</taxon>
        <taxon>50 kb inversion clade</taxon>
        <taxon>genistoids sensu lato</taxon>
        <taxon>core genistoids</taxon>
        <taxon>Genisteae</taxon>
        <taxon>Lupinus</taxon>
    </lineage>
</organism>
<protein>
    <submittedName>
        <fullName evidence="1">Uncharacterized protein</fullName>
    </submittedName>
</protein>
<dbReference type="EMBL" id="CAXHTB010000004">
    <property type="protein sequence ID" value="CAL0304943.1"/>
    <property type="molecule type" value="Genomic_DNA"/>
</dbReference>
<comment type="caution">
    <text evidence="1">The sequence shown here is derived from an EMBL/GenBank/DDBJ whole genome shotgun (WGS) entry which is preliminary data.</text>
</comment>
<accession>A0AAV1W7G5</accession>
<dbReference type="Proteomes" id="UP001497480">
    <property type="component" value="Unassembled WGS sequence"/>
</dbReference>
<proteinExistence type="predicted"/>
<evidence type="ECO:0000313" key="2">
    <source>
        <dbReference type="Proteomes" id="UP001497480"/>
    </source>
</evidence>
<reference evidence="1 2" key="1">
    <citation type="submission" date="2024-03" db="EMBL/GenBank/DDBJ databases">
        <authorList>
            <person name="Martinez-Hernandez J."/>
        </authorList>
    </citation>
    <scope>NUCLEOTIDE SEQUENCE [LARGE SCALE GENOMIC DNA]</scope>
</reference>
<evidence type="ECO:0000313" key="1">
    <source>
        <dbReference type="EMBL" id="CAL0304943.1"/>
    </source>
</evidence>
<name>A0AAV1W7G5_LUPLU</name>
<dbReference type="AlphaFoldDB" id="A0AAV1W7G5"/>
<gene>
    <name evidence="1" type="ORF">LLUT_LOCUS6003</name>
</gene>
<keyword evidence="2" id="KW-1185">Reference proteome</keyword>
<sequence>MKLPGGYEESDSRWVTLVLAGGIIHSCGGLKNVQTRIWIAYKLGNRIKEYYRVLNVA</sequence>